<dbReference type="EMBL" id="QUWK01000011">
    <property type="protein sequence ID" value="RFU94234.1"/>
    <property type="molecule type" value="Genomic_DNA"/>
</dbReference>
<accession>A0A372MER5</accession>
<organism evidence="1 2">
    <name type="scientific">Sphaerochaeta halotolerans</name>
    <dbReference type="NCBI Taxonomy" id="2293840"/>
    <lineage>
        <taxon>Bacteria</taxon>
        <taxon>Pseudomonadati</taxon>
        <taxon>Spirochaetota</taxon>
        <taxon>Spirochaetia</taxon>
        <taxon>Spirochaetales</taxon>
        <taxon>Sphaerochaetaceae</taxon>
        <taxon>Sphaerochaeta</taxon>
    </lineage>
</organism>
<reference evidence="1 2" key="2">
    <citation type="submission" date="2018-09" db="EMBL/GenBank/DDBJ databases">
        <title>Genome of Sphaerochaeta halotolerans strain 4-11.</title>
        <authorList>
            <person name="Nazina T.N."/>
            <person name="Sokolova D.S."/>
        </authorList>
    </citation>
    <scope>NUCLEOTIDE SEQUENCE [LARGE SCALE GENOMIC DNA]</scope>
    <source>
        <strain evidence="1 2">4-11</strain>
    </source>
</reference>
<keyword evidence="2" id="KW-1185">Reference proteome</keyword>
<sequence>MNQSLSTFSRISWYPFSDEPVIRSLWYMPRLCDPFFLFPEESPDGKWHLFGHTWVGIEHFISENGISWEPRKMVALRGHSPSIYQEDGVYYLLYEKHNASLPNLKKGRLKRREQEKVSYSRFEMCSSTDLILFSEPKIILDSREIPFSADGLKKPRISRPQIIKDGAGYRLYFGASHLLLPDTKQKTSRYFALALASTIEGPYALANEGEPLLSPDPDDPYRSMAVGSIKVVRAEDGYVGFECAMYWDKECAKTASVLLQLESRDGISFKPSFRSPLLVSPKEGWASRYIVSCDVRYKKEEACWYCYYSANSKHGYYPVRESIGLLLGKEPSLRKVFI</sequence>
<dbReference type="OrthoDB" id="9801455at2"/>
<name>A0A372MER5_9SPIR</name>
<evidence type="ECO:0000313" key="1">
    <source>
        <dbReference type="EMBL" id="RFU94234.1"/>
    </source>
</evidence>
<dbReference type="Proteomes" id="UP000264002">
    <property type="component" value="Unassembled WGS sequence"/>
</dbReference>
<protein>
    <recommendedName>
        <fullName evidence="3">Glycosyl hydrolase family 43</fullName>
    </recommendedName>
</protein>
<dbReference type="InterPro" id="IPR023296">
    <property type="entry name" value="Glyco_hydro_beta-prop_sf"/>
</dbReference>
<dbReference type="SUPFAM" id="SSF75005">
    <property type="entry name" value="Arabinanase/levansucrase/invertase"/>
    <property type="match status" value="1"/>
</dbReference>
<evidence type="ECO:0000313" key="2">
    <source>
        <dbReference type="Proteomes" id="UP000264002"/>
    </source>
</evidence>
<dbReference type="AlphaFoldDB" id="A0A372MER5"/>
<gene>
    <name evidence="1" type="ORF">DYP60_10625</name>
</gene>
<reference evidence="2" key="1">
    <citation type="submission" date="2018-08" db="EMBL/GenBank/DDBJ databases">
        <authorList>
            <person name="Grouzdev D.S."/>
            <person name="Krutkina M.S."/>
        </authorList>
    </citation>
    <scope>NUCLEOTIDE SEQUENCE [LARGE SCALE GENOMIC DNA]</scope>
    <source>
        <strain evidence="2">4-11</strain>
    </source>
</reference>
<evidence type="ECO:0008006" key="3">
    <source>
        <dbReference type="Google" id="ProtNLM"/>
    </source>
</evidence>
<comment type="caution">
    <text evidence="1">The sequence shown here is derived from an EMBL/GenBank/DDBJ whole genome shotgun (WGS) entry which is preliminary data.</text>
</comment>
<dbReference type="RefSeq" id="WP_117330988.1">
    <property type="nucleotide sequence ID" value="NZ_QUWK01000011.1"/>
</dbReference>
<dbReference type="Gene3D" id="2.115.10.20">
    <property type="entry name" value="Glycosyl hydrolase domain, family 43"/>
    <property type="match status" value="2"/>
</dbReference>
<proteinExistence type="predicted"/>